<keyword evidence="9" id="KW-1185">Reference proteome</keyword>
<feature type="signal peptide" evidence="7">
    <location>
        <begin position="1"/>
        <end position="20"/>
    </location>
</feature>
<keyword evidence="2" id="KW-1003">Cell membrane</keyword>
<sequence>MKLVKAVTGFSLLALTLAGCNDSPSPYLDNTHPSGTTSAMSVQQQFDQLMQRPSLEEITSRYEEMRQKITDSLKGSFGISTWGKREGQPETDGCGSDYSVDSWDGRTYYAQALYSKTPITYPQWPQAKSLVSEIAGSYGFSTVTLVIDKPDNMGLELNDPYGGKLTFGSAVNTILSFRTGCHLTDEAKKRGTPRPTS</sequence>
<keyword evidence="6" id="KW-0449">Lipoprotein</keyword>
<evidence type="ECO:0000256" key="6">
    <source>
        <dbReference type="ARBA" id="ARBA00023288"/>
    </source>
</evidence>
<dbReference type="RefSeq" id="WP_144590648.1">
    <property type="nucleotide sequence ID" value="NZ_VJWX01000243.1"/>
</dbReference>
<evidence type="ECO:0000256" key="5">
    <source>
        <dbReference type="ARBA" id="ARBA00023139"/>
    </source>
</evidence>
<keyword evidence="3 7" id="KW-0732">Signal</keyword>
<dbReference type="OrthoDB" id="3692710at2"/>
<dbReference type="Pfam" id="PF16708">
    <property type="entry name" value="LppA"/>
    <property type="match status" value="1"/>
</dbReference>
<comment type="caution">
    <text evidence="8">The sequence shown here is derived from an EMBL/GenBank/DDBJ whole genome shotgun (WGS) entry which is preliminary data.</text>
</comment>
<evidence type="ECO:0000256" key="7">
    <source>
        <dbReference type="SAM" id="SignalP"/>
    </source>
</evidence>
<dbReference type="Proteomes" id="UP000320011">
    <property type="component" value="Unassembled WGS sequence"/>
</dbReference>
<dbReference type="EMBL" id="VJWX01000243">
    <property type="protein sequence ID" value="TVT42518.1"/>
    <property type="molecule type" value="Genomic_DNA"/>
</dbReference>
<gene>
    <name evidence="8" type="ORF">FNH05_22245</name>
</gene>
<keyword evidence="4" id="KW-0472">Membrane</keyword>
<evidence type="ECO:0000256" key="3">
    <source>
        <dbReference type="ARBA" id="ARBA00022729"/>
    </source>
</evidence>
<dbReference type="AlphaFoldDB" id="A0A558C156"/>
<feature type="chain" id="PRO_5022102342" description="Lipoprotein" evidence="7">
    <location>
        <begin position="21"/>
        <end position="197"/>
    </location>
</feature>
<evidence type="ECO:0000313" key="8">
    <source>
        <dbReference type="EMBL" id="TVT42518.1"/>
    </source>
</evidence>
<reference evidence="8 9" key="2">
    <citation type="submission" date="2019-08" db="EMBL/GenBank/DDBJ databases">
        <title>Amycolatopsis acidicola sp. nov., isolated from peat swamp forest soil.</title>
        <authorList>
            <person name="Srisuk N."/>
        </authorList>
    </citation>
    <scope>NUCLEOTIDE SEQUENCE [LARGE SCALE GENOMIC DNA]</scope>
    <source>
        <strain evidence="8 9">TBRC 6029</strain>
    </source>
</reference>
<evidence type="ECO:0000256" key="2">
    <source>
        <dbReference type="ARBA" id="ARBA00022475"/>
    </source>
</evidence>
<organism evidence="8 9">
    <name type="scientific">Amycolatopsis rhizosphaerae</name>
    <dbReference type="NCBI Taxonomy" id="2053003"/>
    <lineage>
        <taxon>Bacteria</taxon>
        <taxon>Bacillati</taxon>
        <taxon>Actinomycetota</taxon>
        <taxon>Actinomycetes</taxon>
        <taxon>Pseudonocardiales</taxon>
        <taxon>Pseudonocardiaceae</taxon>
        <taxon>Amycolatopsis</taxon>
    </lineage>
</organism>
<keyword evidence="5" id="KW-0564">Palmitate</keyword>
<dbReference type="GO" id="GO:0005886">
    <property type="term" value="C:plasma membrane"/>
    <property type="evidence" value="ECO:0007669"/>
    <property type="project" value="UniProtKB-SubCell"/>
</dbReference>
<dbReference type="Gene3D" id="3.30.2030.20">
    <property type="match status" value="1"/>
</dbReference>
<accession>A0A558C156</accession>
<evidence type="ECO:0000256" key="1">
    <source>
        <dbReference type="ARBA" id="ARBA00004193"/>
    </source>
</evidence>
<name>A0A558C156_9PSEU</name>
<evidence type="ECO:0000313" key="9">
    <source>
        <dbReference type="Proteomes" id="UP000320011"/>
    </source>
</evidence>
<evidence type="ECO:0000256" key="4">
    <source>
        <dbReference type="ARBA" id="ARBA00023136"/>
    </source>
</evidence>
<evidence type="ECO:0008006" key="10">
    <source>
        <dbReference type="Google" id="ProtNLM"/>
    </source>
</evidence>
<dbReference type="PROSITE" id="PS51257">
    <property type="entry name" value="PROKAR_LIPOPROTEIN"/>
    <property type="match status" value="1"/>
</dbReference>
<dbReference type="InterPro" id="IPR032018">
    <property type="entry name" value="LppA/LppB/LprP"/>
</dbReference>
<reference evidence="8 9" key="1">
    <citation type="submission" date="2019-07" db="EMBL/GenBank/DDBJ databases">
        <authorList>
            <person name="Duangmal K."/>
            <person name="Teo W.F.A."/>
        </authorList>
    </citation>
    <scope>NUCLEOTIDE SEQUENCE [LARGE SCALE GENOMIC DNA]</scope>
    <source>
        <strain evidence="8 9">TBRC 6029</strain>
    </source>
</reference>
<comment type="subcellular location">
    <subcellularLocation>
        <location evidence="1">Cell membrane</location>
        <topology evidence="1">Lipid-anchor</topology>
    </subcellularLocation>
</comment>
<protein>
    <recommendedName>
        <fullName evidence="10">Lipoprotein</fullName>
    </recommendedName>
</protein>
<proteinExistence type="predicted"/>